<gene>
    <name evidence="1" type="ORF">BDV24DRAFT_141734</name>
</gene>
<name>A0A5N6XXW1_9EURO</name>
<dbReference type="AlphaFoldDB" id="A0A5N6XXW1"/>
<dbReference type="EMBL" id="ML737195">
    <property type="protein sequence ID" value="KAE8336430.1"/>
    <property type="molecule type" value="Genomic_DNA"/>
</dbReference>
<organism evidence="1">
    <name type="scientific">Aspergillus arachidicola</name>
    <dbReference type="NCBI Taxonomy" id="656916"/>
    <lineage>
        <taxon>Eukaryota</taxon>
        <taxon>Fungi</taxon>
        <taxon>Dikarya</taxon>
        <taxon>Ascomycota</taxon>
        <taxon>Pezizomycotina</taxon>
        <taxon>Eurotiomycetes</taxon>
        <taxon>Eurotiomycetidae</taxon>
        <taxon>Eurotiales</taxon>
        <taxon>Aspergillaceae</taxon>
        <taxon>Aspergillus</taxon>
        <taxon>Aspergillus subgen. Circumdati</taxon>
    </lineage>
</organism>
<protein>
    <submittedName>
        <fullName evidence="1">Uncharacterized protein</fullName>
    </submittedName>
</protein>
<proteinExistence type="predicted"/>
<sequence length="158" mass="18118">MKSVPALLVIESYMLVGHFSIDQVLGRRWASRTKLGYLYKKGKRAILNLSRIQKDGKQGTRRRSVRFCRCHFFSSPPIKIRFNLTAVVSRDMQVTKGQHSVADNSTIYLVSLRTLPRKTDPSMLFIRSLNTTGVKVRLFLACHTLNNEYKLKGQCVSR</sequence>
<accession>A0A5N6XXW1</accession>
<reference evidence="1" key="1">
    <citation type="submission" date="2019-04" db="EMBL/GenBank/DDBJ databases">
        <title>Friends and foes A comparative genomics study of 23 Aspergillus species from section Flavi.</title>
        <authorList>
            <consortium name="DOE Joint Genome Institute"/>
            <person name="Kjaerbolling I."/>
            <person name="Vesth T."/>
            <person name="Frisvad J.C."/>
            <person name="Nybo J.L."/>
            <person name="Theobald S."/>
            <person name="Kildgaard S."/>
            <person name="Isbrandt T."/>
            <person name="Kuo A."/>
            <person name="Sato A."/>
            <person name="Lyhne E.K."/>
            <person name="Kogle M.E."/>
            <person name="Wiebenga A."/>
            <person name="Kun R.S."/>
            <person name="Lubbers R.J."/>
            <person name="Makela M.R."/>
            <person name="Barry K."/>
            <person name="Chovatia M."/>
            <person name="Clum A."/>
            <person name="Daum C."/>
            <person name="Haridas S."/>
            <person name="He G."/>
            <person name="LaButti K."/>
            <person name="Lipzen A."/>
            <person name="Mondo S."/>
            <person name="Riley R."/>
            <person name="Salamov A."/>
            <person name="Simmons B.A."/>
            <person name="Magnuson J.K."/>
            <person name="Henrissat B."/>
            <person name="Mortensen U.H."/>
            <person name="Larsen T.O."/>
            <person name="Devries R.P."/>
            <person name="Grigoriev I.V."/>
            <person name="Machida M."/>
            <person name="Baker S.E."/>
            <person name="Andersen M.R."/>
        </authorList>
    </citation>
    <scope>NUCLEOTIDE SEQUENCE</scope>
    <source>
        <strain evidence="1">CBS 117612</strain>
    </source>
</reference>
<evidence type="ECO:0000313" key="1">
    <source>
        <dbReference type="EMBL" id="KAE8336430.1"/>
    </source>
</evidence>
<dbReference type="Proteomes" id="UP000325558">
    <property type="component" value="Unassembled WGS sequence"/>
</dbReference>